<evidence type="ECO:0000256" key="1">
    <source>
        <dbReference type="ARBA" id="ARBA00004141"/>
    </source>
</evidence>
<dbReference type="Proteomes" id="UP000070700">
    <property type="component" value="Unassembled WGS sequence"/>
</dbReference>
<dbReference type="GO" id="GO:0016020">
    <property type="term" value="C:membrane"/>
    <property type="evidence" value="ECO:0007669"/>
    <property type="project" value="UniProtKB-SubCell"/>
</dbReference>
<dbReference type="InterPro" id="IPR004648">
    <property type="entry name" value="Oligpept_transpt"/>
</dbReference>
<comment type="subcellular location">
    <subcellularLocation>
        <location evidence="1">Membrane</location>
        <topology evidence="1">Multi-pass membrane protein</topology>
    </subcellularLocation>
</comment>
<comment type="similarity">
    <text evidence="2">Belongs to the oligopeptide OPT transporter family.</text>
</comment>
<keyword evidence="4 10" id="KW-0812">Transmembrane</keyword>
<dbReference type="InParanoid" id="A0A194XX51"/>
<feature type="transmembrane region" description="Helical" evidence="10">
    <location>
        <begin position="240"/>
        <end position="268"/>
    </location>
</feature>
<name>A0A194XX51_MOLSC</name>
<dbReference type="InterPro" id="IPR004813">
    <property type="entry name" value="OPT"/>
</dbReference>
<dbReference type="OrthoDB" id="9986677at2759"/>
<keyword evidence="12" id="KW-1185">Reference proteome</keyword>
<dbReference type="EMBL" id="KQ947404">
    <property type="protein sequence ID" value="KUJ24659.1"/>
    <property type="molecule type" value="Genomic_DNA"/>
</dbReference>
<keyword evidence="8 10" id="KW-0472">Membrane</keyword>
<keyword evidence="6" id="KW-0653">Protein transport</keyword>
<evidence type="ECO:0000256" key="9">
    <source>
        <dbReference type="SAM" id="MobiDB-lite"/>
    </source>
</evidence>
<dbReference type="RefSeq" id="XP_018079014.1">
    <property type="nucleotide sequence ID" value="XM_018208677.1"/>
</dbReference>
<keyword evidence="3" id="KW-0813">Transport</keyword>
<feature type="region of interest" description="Disordered" evidence="9">
    <location>
        <begin position="1"/>
        <end position="32"/>
    </location>
</feature>
<protein>
    <submittedName>
        <fullName evidence="11">OPT superfamily oligopeptide transporter</fullName>
    </submittedName>
</protein>
<evidence type="ECO:0000256" key="8">
    <source>
        <dbReference type="ARBA" id="ARBA00023136"/>
    </source>
</evidence>
<feature type="transmembrane region" description="Helical" evidence="10">
    <location>
        <begin position="475"/>
        <end position="495"/>
    </location>
</feature>
<feature type="transmembrane region" description="Helical" evidence="10">
    <location>
        <begin position="683"/>
        <end position="710"/>
    </location>
</feature>
<feature type="transmembrane region" description="Helical" evidence="10">
    <location>
        <begin position="651"/>
        <end position="671"/>
    </location>
</feature>
<keyword evidence="5" id="KW-0571">Peptide transport</keyword>
<evidence type="ECO:0000256" key="5">
    <source>
        <dbReference type="ARBA" id="ARBA00022856"/>
    </source>
</evidence>
<evidence type="ECO:0000256" key="4">
    <source>
        <dbReference type="ARBA" id="ARBA00022692"/>
    </source>
</evidence>
<dbReference type="PANTHER" id="PTHR22601">
    <property type="entry name" value="ISP4 LIKE PROTEIN"/>
    <property type="match status" value="1"/>
</dbReference>
<dbReference type="GO" id="GO:0035673">
    <property type="term" value="F:oligopeptide transmembrane transporter activity"/>
    <property type="evidence" value="ECO:0007669"/>
    <property type="project" value="InterPro"/>
</dbReference>
<feature type="compositionally biased region" description="Basic residues" evidence="9">
    <location>
        <begin position="1"/>
        <end position="10"/>
    </location>
</feature>
<dbReference type="NCBIfam" id="TIGR00728">
    <property type="entry name" value="OPT_sfam"/>
    <property type="match status" value="1"/>
</dbReference>
<feature type="transmembrane region" description="Helical" evidence="10">
    <location>
        <begin position="181"/>
        <end position="202"/>
    </location>
</feature>
<dbReference type="GO" id="GO:0015031">
    <property type="term" value="P:protein transport"/>
    <property type="evidence" value="ECO:0007669"/>
    <property type="project" value="UniProtKB-KW"/>
</dbReference>
<evidence type="ECO:0000256" key="10">
    <source>
        <dbReference type="SAM" id="Phobius"/>
    </source>
</evidence>
<evidence type="ECO:0000256" key="2">
    <source>
        <dbReference type="ARBA" id="ARBA00008807"/>
    </source>
</evidence>
<feature type="transmembrane region" description="Helical" evidence="10">
    <location>
        <begin position="583"/>
        <end position="603"/>
    </location>
</feature>
<feature type="transmembrane region" description="Helical" evidence="10">
    <location>
        <begin position="107"/>
        <end position="128"/>
    </location>
</feature>
<feature type="transmembrane region" description="Helical" evidence="10">
    <location>
        <begin position="501"/>
        <end position="524"/>
    </location>
</feature>
<dbReference type="Pfam" id="PF03169">
    <property type="entry name" value="OPT"/>
    <property type="match status" value="1"/>
</dbReference>
<dbReference type="KEGG" id="psco:LY89DRAFT_573182"/>
<feature type="transmembrane region" description="Helical" evidence="10">
    <location>
        <begin position="316"/>
        <end position="336"/>
    </location>
</feature>
<evidence type="ECO:0000313" key="11">
    <source>
        <dbReference type="EMBL" id="KUJ24659.1"/>
    </source>
</evidence>
<gene>
    <name evidence="11" type="ORF">LY89DRAFT_573182</name>
</gene>
<keyword evidence="7 10" id="KW-1133">Transmembrane helix</keyword>
<feature type="transmembrane region" description="Helical" evidence="10">
    <location>
        <begin position="82"/>
        <end position="101"/>
    </location>
</feature>
<reference evidence="11 12" key="1">
    <citation type="submission" date="2015-10" db="EMBL/GenBank/DDBJ databases">
        <title>Full genome of DAOMC 229536 Phialocephala scopiformis, a fungal endophyte of spruce producing the potent anti-insectan compound rugulosin.</title>
        <authorList>
            <consortium name="DOE Joint Genome Institute"/>
            <person name="Walker A.K."/>
            <person name="Frasz S.L."/>
            <person name="Seifert K.A."/>
            <person name="Miller J.D."/>
            <person name="Mondo S.J."/>
            <person name="Labutti K."/>
            <person name="Lipzen A."/>
            <person name="Dockter R."/>
            <person name="Kennedy M."/>
            <person name="Grigoriev I.V."/>
            <person name="Spatafora J.W."/>
        </authorList>
    </citation>
    <scope>NUCLEOTIDE SEQUENCE [LARGE SCALE GENOMIC DNA]</scope>
    <source>
        <strain evidence="11 12">CBS 120377</strain>
    </source>
</reference>
<dbReference type="GeneID" id="28818403"/>
<evidence type="ECO:0000256" key="7">
    <source>
        <dbReference type="ARBA" id="ARBA00022989"/>
    </source>
</evidence>
<sequence>MASTLRRLRGSAKNEEEIVDSARPNDVSDEKSISRADIDPVYLDDDGEEHYKLPPETAEDFVTEVIHARDDPTLNPWTFRTFFLGIGLASFAAILATIYYFKPQTVVVSTVFLAVISYVLGEAMATFIPRKTWLGRFLNPHPFNSKEHAAIIIMGSAAANAPAAIELLSVQKLFYNEEPSAAVGIFLVFASQCLGYGIAGLLRRTLVYPTKMLFPNNLPMVSLIEALHGEKSQVKKKLRVFYIGFLVLFFYEIIPEFIMPTLVGISIFCLAERDSILFTNLFGGSNGNEGLGIMGLSFDWQYISNPSPLWYPLQTLFNSFVGYVLCVGVFTGVYYGNIWRAQDFPFLSQLLFTGASNGTNFVQYNQTAILNANGEVDPVLLAQEGLPYFAVTFALYILATNLSITATFTHICLWNWDDIKSALDFISLSNIIHLLSPWRWNWRFWTAKDSRSGIADTEDDPHFRLMMQYKDAPDWWYGIVLVICVALGFTMMYLTNSTLPWWAFFVACGLSCICILFFGAQYAMTGYQYNTQPVIQMIGGYLHPGYPKANMFFVVFGYNSVWQGQLLLSDLKFGQYTHLSPRATFTMQIGGTIVGSIFSYILMSSITTNQRDILLSIEGSNIWSGQAPQNYNSQAIAWGGLAKDLFSAGGIYQWVNFAFLIGFTLPVPFWIAHKYFPKMRWDYWNTAIIANFIGLLYVGINSVTMPWFYVGVISQFYMRKYRPNWFIKYNYILSAAMDGGTQVLVFILSFAVFGGAGNPVTFPPYWGNNFNQGNLDYCMLNPYIGS</sequence>
<organism evidence="11 12">
    <name type="scientific">Mollisia scopiformis</name>
    <name type="common">Conifer needle endophyte fungus</name>
    <name type="synonym">Phialocephala scopiformis</name>
    <dbReference type="NCBI Taxonomy" id="149040"/>
    <lineage>
        <taxon>Eukaryota</taxon>
        <taxon>Fungi</taxon>
        <taxon>Dikarya</taxon>
        <taxon>Ascomycota</taxon>
        <taxon>Pezizomycotina</taxon>
        <taxon>Leotiomycetes</taxon>
        <taxon>Helotiales</taxon>
        <taxon>Mollisiaceae</taxon>
        <taxon>Mollisia</taxon>
    </lineage>
</organism>
<feature type="transmembrane region" description="Helical" evidence="10">
    <location>
        <begin position="731"/>
        <end position="756"/>
    </location>
</feature>
<evidence type="ECO:0000256" key="6">
    <source>
        <dbReference type="ARBA" id="ARBA00022927"/>
    </source>
</evidence>
<proteinExistence type="inferred from homology"/>
<feature type="transmembrane region" description="Helical" evidence="10">
    <location>
        <begin position="149"/>
        <end position="169"/>
    </location>
</feature>
<evidence type="ECO:0000313" key="12">
    <source>
        <dbReference type="Proteomes" id="UP000070700"/>
    </source>
</evidence>
<evidence type="ECO:0000256" key="3">
    <source>
        <dbReference type="ARBA" id="ARBA00022448"/>
    </source>
</evidence>
<dbReference type="AlphaFoldDB" id="A0A194XX51"/>
<accession>A0A194XX51</accession>